<accession>A0A0B6YNR3</accession>
<gene>
    <name evidence="2" type="primary">ORF31306</name>
</gene>
<dbReference type="AlphaFoldDB" id="A0A0B6YNR3"/>
<keyword evidence="1" id="KW-0175">Coiled coil</keyword>
<protein>
    <submittedName>
        <fullName evidence="2">Uncharacterized protein</fullName>
    </submittedName>
</protein>
<dbReference type="EMBL" id="HACG01011008">
    <property type="protein sequence ID" value="CEK57873.1"/>
    <property type="molecule type" value="Transcribed_RNA"/>
</dbReference>
<sequence length="84" mass="9397">TTEVLSQCSHLQNLLLEKDAIIQELELEKRESEKLYRDVLEKESPLTKSSISREHLSGTSVDGFFVSARDAISDTTQCGLSDAR</sequence>
<feature type="coiled-coil region" evidence="1">
    <location>
        <begin position="11"/>
        <end position="42"/>
    </location>
</feature>
<evidence type="ECO:0000256" key="1">
    <source>
        <dbReference type="SAM" id="Coils"/>
    </source>
</evidence>
<feature type="non-terminal residue" evidence="2">
    <location>
        <position position="1"/>
    </location>
</feature>
<name>A0A0B6YNR3_9EUPU</name>
<organism evidence="2">
    <name type="scientific">Arion vulgaris</name>
    <dbReference type="NCBI Taxonomy" id="1028688"/>
    <lineage>
        <taxon>Eukaryota</taxon>
        <taxon>Metazoa</taxon>
        <taxon>Spiralia</taxon>
        <taxon>Lophotrochozoa</taxon>
        <taxon>Mollusca</taxon>
        <taxon>Gastropoda</taxon>
        <taxon>Heterobranchia</taxon>
        <taxon>Euthyneura</taxon>
        <taxon>Panpulmonata</taxon>
        <taxon>Eupulmonata</taxon>
        <taxon>Stylommatophora</taxon>
        <taxon>Helicina</taxon>
        <taxon>Arionoidea</taxon>
        <taxon>Arionidae</taxon>
        <taxon>Arion</taxon>
    </lineage>
</organism>
<reference evidence="2" key="1">
    <citation type="submission" date="2014-12" db="EMBL/GenBank/DDBJ databases">
        <title>Insight into the proteome of Arion vulgaris.</title>
        <authorList>
            <person name="Aradska J."/>
            <person name="Bulat T."/>
            <person name="Smidak R."/>
            <person name="Sarate P."/>
            <person name="Gangsoo J."/>
            <person name="Sialana F."/>
            <person name="Bilban M."/>
            <person name="Lubec G."/>
        </authorList>
    </citation>
    <scope>NUCLEOTIDE SEQUENCE</scope>
    <source>
        <tissue evidence="2">Skin</tissue>
    </source>
</reference>
<proteinExistence type="predicted"/>
<feature type="non-terminal residue" evidence="2">
    <location>
        <position position="84"/>
    </location>
</feature>
<evidence type="ECO:0000313" key="2">
    <source>
        <dbReference type="EMBL" id="CEK57873.1"/>
    </source>
</evidence>